<evidence type="ECO:0000313" key="2">
    <source>
        <dbReference type="EMBL" id="NOV45397.1"/>
    </source>
</evidence>
<proteinExistence type="inferred from homology"/>
<accession>A0A6M2DKM9</accession>
<dbReference type="PANTHER" id="PTHR11215:SF1">
    <property type="entry name" value="MYG1 EXONUCLEASE"/>
    <property type="match status" value="1"/>
</dbReference>
<evidence type="ECO:0000256" key="1">
    <source>
        <dbReference type="ARBA" id="ARBA00010105"/>
    </source>
</evidence>
<dbReference type="EMBL" id="GIIL01001671">
    <property type="protein sequence ID" value="NOV45397.1"/>
    <property type="molecule type" value="Transcribed_RNA"/>
</dbReference>
<dbReference type="GO" id="GO:0005737">
    <property type="term" value="C:cytoplasm"/>
    <property type="evidence" value="ECO:0007669"/>
    <property type="project" value="TreeGrafter"/>
</dbReference>
<dbReference type="AlphaFoldDB" id="A0A6M2DKM9"/>
<dbReference type="PANTHER" id="PTHR11215">
    <property type="entry name" value="METAL DEPENDENT HYDROLASE - RELATED"/>
    <property type="match status" value="1"/>
</dbReference>
<protein>
    <submittedName>
        <fullName evidence="2">Uncharacterized protein</fullName>
    </submittedName>
</protein>
<dbReference type="GO" id="GO:0005634">
    <property type="term" value="C:nucleus"/>
    <property type="evidence" value="ECO:0007669"/>
    <property type="project" value="TreeGrafter"/>
</dbReference>
<organism evidence="2">
    <name type="scientific">Xenopsylla cheopis</name>
    <name type="common">Oriental rat flea</name>
    <name type="synonym">Pulex cheopis</name>
    <dbReference type="NCBI Taxonomy" id="163159"/>
    <lineage>
        <taxon>Eukaryota</taxon>
        <taxon>Metazoa</taxon>
        <taxon>Ecdysozoa</taxon>
        <taxon>Arthropoda</taxon>
        <taxon>Hexapoda</taxon>
        <taxon>Insecta</taxon>
        <taxon>Pterygota</taxon>
        <taxon>Neoptera</taxon>
        <taxon>Endopterygota</taxon>
        <taxon>Siphonaptera</taxon>
        <taxon>Pulicidae</taxon>
        <taxon>Xenopsyllinae</taxon>
        <taxon>Xenopsylla</taxon>
    </lineage>
</organism>
<comment type="similarity">
    <text evidence="1">Belongs to the MYG1 family.</text>
</comment>
<dbReference type="Pfam" id="PF03690">
    <property type="entry name" value="MYG1_exonuc"/>
    <property type="match status" value="1"/>
</dbReference>
<dbReference type="InterPro" id="IPR003226">
    <property type="entry name" value="MYG1_exonuclease"/>
</dbReference>
<reference evidence="2" key="1">
    <citation type="submission" date="2020-03" db="EMBL/GenBank/DDBJ databases">
        <title>Transcriptomic Profiling of the Digestive Tract of the Rat Flea, Xenopsylla cheopis, Following Blood Feeding and Infection with Yersinia pestis.</title>
        <authorList>
            <person name="Bland D.M."/>
            <person name="Martens C.A."/>
            <person name="Virtaneva K."/>
            <person name="Kanakabandi K."/>
            <person name="Long D."/>
            <person name="Rosenke R."/>
            <person name="Saturday G.A."/>
            <person name="Hoyt F.H."/>
            <person name="Bruno D.P."/>
            <person name="Ribeiro J.M.C."/>
            <person name="Hinnebusch J."/>
        </authorList>
    </citation>
    <scope>NUCLEOTIDE SEQUENCE</scope>
</reference>
<sequence>MDRLELSKNYPLRIGTHSEVFHCDEVLACFMLLQLDEFANSRIIRTREQRLLSECDIVVDVGGVYDKSIHRYDHHQRDFEHTLSSLRPELGKQWTIRLSSAGLIYAHFGERILQAIYKKNTGRTISDEALKVIYLKIYENFIQEIDAIDNGIPMYEGEPLYRITTNLSSRIANFNPQWNCIETESQYELFKSAMSYAGNELEDRILYYVNSWWPARKLVEECLAERHQVHASEEIMELKGQFPWKEHLFDLESVQKIEGKLKFVIFQTYDVWRVQAIPVQPKSFVVRQPLQPKWWGYRDEKLDEVSGISGCIFCHSTGFIGGNKTREGALKMALESLVA</sequence>
<name>A0A6M2DKM9_XENCH</name>